<evidence type="ECO:0000313" key="1">
    <source>
        <dbReference type="EMBL" id="EKG14237.1"/>
    </source>
</evidence>
<dbReference type="HOGENOM" id="CLU_078026_0_0_1"/>
<organism evidence="1 2">
    <name type="scientific">Macrophomina phaseolina (strain MS6)</name>
    <name type="common">Charcoal rot fungus</name>
    <dbReference type="NCBI Taxonomy" id="1126212"/>
    <lineage>
        <taxon>Eukaryota</taxon>
        <taxon>Fungi</taxon>
        <taxon>Dikarya</taxon>
        <taxon>Ascomycota</taxon>
        <taxon>Pezizomycotina</taxon>
        <taxon>Dothideomycetes</taxon>
        <taxon>Dothideomycetes incertae sedis</taxon>
        <taxon>Botryosphaeriales</taxon>
        <taxon>Botryosphaeriaceae</taxon>
        <taxon>Macrophomina</taxon>
    </lineage>
</organism>
<comment type="caution">
    <text evidence="1">The sequence shown here is derived from an EMBL/GenBank/DDBJ whole genome shotgun (WGS) entry which is preliminary data.</text>
</comment>
<dbReference type="Proteomes" id="UP000007129">
    <property type="component" value="Unassembled WGS sequence"/>
</dbReference>
<dbReference type="EMBL" id="AHHD01000364">
    <property type="protein sequence ID" value="EKG14237.1"/>
    <property type="molecule type" value="Genomic_DNA"/>
</dbReference>
<proteinExistence type="predicted"/>
<dbReference type="InParanoid" id="K2RN34"/>
<protein>
    <submittedName>
        <fullName evidence="1">Uncharacterized protein</fullName>
    </submittedName>
</protein>
<gene>
    <name evidence="1" type="ORF">MPH_08612</name>
</gene>
<accession>K2RN34</accession>
<reference evidence="1 2" key="1">
    <citation type="journal article" date="2012" name="BMC Genomics">
        <title>Tools to kill: Genome of one of the most destructive plant pathogenic fungi Macrophomina phaseolina.</title>
        <authorList>
            <person name="Islam M.S."/>
            <person name="Haque M.S."/>
            <person name="Islam M.M."/>
            <person name="Emdad E.M."/>
            <person name="Halim A."/>
            <person name="Hossen Q.M.M."/>
            <person name="Hossain M.Z."/>
            <person name="Ahmed B."/>
            <person name="Rahim S."/>
            <person name="Rahman M.S."/>
            <person name="Alam M.M."/>
            <person name="Hou S."/>
            <person name="Wan X."/>
            <person name="Saito J.A."/>
            <person name="Alam M."/>
        </authorList>
    </citation>
    <scope>NUCLEOTIDE SEQUENCE [LARGE SCALE GENOMIC DNA]</scope>
    <source>
        <strain evidence="1 2">MS6</strain>
    </source>
</reference>
<name>K2RN34_MACPH</name>
<dbReference type="AlphaFoldDB" id="K2RN34"/>
<dbReference type="OrthoDB" id="4480078at2759"/>
<dbReference type="eggNOG" id="ENOG502S4V9">
    <property type="taxonomic scope" value="Eukaryota"/>
</dbReference>
<dbReference type="STRING" id="1126212.K2RN34"/>
<dbReference type="VEuPathDB" id="FungiDB:MPH_08612"/>
<sequence length="259" mass="28949">MPLPRALVITTLITAPPAYYVYTTVNRLEAKYPCLNPETSSTTALRTPSYPVTHHTPHVDVYAGNVPVEPLLKHHGPDGRKLSPEEAWAKHFLESPMLQLEGKLFGRFSHGPGDLGERGFHAKQALIHGGLEVVRPPSQPSSAFLRPLTSPTPLLVKWTMPVHVVAFFRKAASDWGYPWRMMSGGRHEMSVGEVGHDGTVEVRFASAHDYEWIKDEGKNQKTIPEWTARLHRAYARWLLDERIEALKRAAASDAGPQLD</sequence>
<evidence type="ECO:0000313" key="2">
    <source>
        <dbReference type="Proteomes" id="UP000007129"/>
    </source>
</evidence>